<organism evidence="1 2">
    <name type="scientific">Acrocarpospora corrugata</name>
    <dbReference type="NCBI Taxonomy" id="35763"/>
    <lineage>
        <taxon>Bacteria</taxon>
        <taxon>Bacillati</taxon>
        <taxon>Actinomycetota</taxon>
        <taxon>Actinomycetes</taxon>
        <taxon>Streptosporangiales</taxon>
        <taxon>Streptosporangiaceae</taxon>
        <taxon>Acrocarpospora</taxon>
    </lineage>
</organism>
<evidence type="ECO:0000313" key="1">
    <source>
        <dbReference type="EMBL" id="GER99853.1"/>
    </source>
</evidence>
<reference evidence="1 2" key="1">
    <citation type="submission" date="2019-10" db="EMBL/GenBank/DDBJ databases">
        <title>Whole genome shotgun sequence of Acrocarpospora corrugata NBRC 13972.</title>
        <authorList>
            <person name="Ichikawa N."/>
            <person name="Kimura A."/>
            <person name="Kitahashi Y."/>
            <person name="Komaki H."/>
            <person name="Oguchi A."/>
        </authorList>
    </citation>
    <scope>NUCLEOTIDE SEQUENCE [LARGE SCALE GENOMIC DNA]</scope>
    <source>
        <strain evidence="1 2">NBRC 13972</strain>
    </source>
</reference>
<dbReference type="RefSeq" id="WP_155336214.1">
    <property type="nucleotide sequence ID" value="NZ_BAAABN010000020.1"/>
</dbReference>
<gene>
    <name evidence="1" type="ORF">Acor_19170</name>
</gene>
<sequence>MHVTESDIRATIASARVTDPRIAAQFDDKVDRGDISALTNMISSLVRVFLGTTKNVDHDTASRVARSYLR</sequence>
<accession>A0A5M3VTL7</accession>
<evidence type="ECO:0000313" key="2">
    <source>
        <dbReference type="Proteomes" id="UP000334990"/>
    </source>
</evidence>
<dbReference type="Proteomes" id="UP000334990">
    <property type="component" value="Unassembled WGS sequence"/>
</dbReference>
<dbReference type="EMBL" id="BLAD01000041">
    <property type="protein sequence ID" value="GER99853.1"/>
    <property type="molecule type" value="Genomic_DNA"/>
</dbReference>
<name>A0A5M3VTL7_9ACTN</name>
<dbReference type="AlphaFoldDB" id="A0A5M3VTL7"/>
<proteinExistence type="predicted"/>
<keyword evidence="2" id="KW-1185">Reference proteome</keyword>
<dbReference type="OrthoDB" id="3538754at2"/>
<protein>
    <submittedName>
        <fullName evidence="1">Uncharacterized protein</fullName>
    </submittedName>
</protein>
<comment type="caution">
    <text evidence="1">The sequence shown here is derived from an EMBL/GenBank/DDBJ whole genome shotgun (WGS) entry which is preliminary data.</text>
</comment>